<dbReference type="PANTHER" id="PTHR46411:SF2">
    <property type="entry name" value="AAA+ ATPASE DOMAIN-CONTAINING PROTEIN"/>
    <property type="match status" value="1"/>
</dbReference>
<dbReference type="InterPro" id="IPR003959">
    <property type="entry name" value="ATPase_AAA_core"/>
</dbReference>
<keyword evidence="5" id="KW-1185">Reference proteome</keyword>
<keyword evidence="1" id="KW-0175">Coiled coil</keyword>
<sequence>MPINTQTRVTCESAEFDGRGSDSESEYGRPGARVFDSPVEEPFMPRFRAKDLTLANSGPQDNYMGSPIPATISGDNTNKNLVIESLLEAVASRQSQGAKISQSDTSANSGIHIRDMPDIKIPPSPKAFRRDHMTWATSDETIPIEDYDSEVQDVVPSSRIEAFRKQSRSRGIPSVVNTPGTSLETRPRPRTPQNPKATENELPSAFPQRSTPERGPQSLQESVSTKPSSSYQRASIISNGNITSISKVANCCSDLVCTCSPSELSPQLTIPNGSASMHMENVESLREKIKQLESQVTKLQRTDSLEKQTLYRICCGGSVEIWLDKPRAMSELRKSLHYEADIPIPDVKAYFRRNSHIHFVVYEDFECCGSFLTDPKELGYSGPPWARLGTRPGYRYVSNDVSTSIRELQFTASRGLTEHKIGRATTGNPFSITSIEFRDLIVALQNKAKIEDWSGGFRLYDQIYGPHNCILRHIGLIRAQISTFNLQQQHLLNLLFDFIEDRFGHEYQEAVKLSKEGYVAKHTIPYTICPGDVIVKNDKVNYLNAYIVETWPQVKDSGTRMASVSFKAWSWKFNGVFEKAHTGITLSLDLFEEDDAIEIERLEYYPIKYAKAGSKGFLKRRGLQFWRCRKRRFIGYSGWDAENNEQFVDARFMIDTMTYRKMHPQSALANEDLVDDLGDRIEDELPLEGNQILVFPPTIYGFHVQEKKWFDLKVDNLQDVSWNKGAFDSLVIDEKTKLLIVALVSNKISAEASTDLMSNKGNGLIILLHGAPGTGKTLTAGSVAEYAEKPLYRVTTGDVGTNPEAVEKYLTSVLYLGKIWGCVVLLDEADVFLEERTLSDLTRNALVSVFLRVLEYYDGILILTSNRVGTFDSAFKSRIQLAIHYDNLSHEQRIKIWQGFMKRLQDVASDDIDIEQLNQDKNIKKLARYNLNGRQIRNNITTARQLALFQKELMNMTHLETVIEVSQKFENYLRGVKAGLDDEQIAREDGVR</sequence>
<feature type="compositionally biased region" description="Polar residues" evidence="2">
    <location>
        <begin position="175"/>
        <end position="184"/>
    </location>
</feature>
<dbReference type="Proteomes" id="UP001370758">
    <property type="component" value="Unassembled WGS sequence"/>
</dbReference>
<protein>
    <recommendedName>
        <fullName evidence="3">AAA+ ATPase domain-containing protein</fullName>
    </recommendedName>
</protein>
<evidence type="ECO:0000313" key="4">
    <source>
        <dbReference type="EMBL" id="KAK6512578.1"/>
    </source>
</evidence>
<feature type="compositionally biased region" description="Polar residues" evidence="2">
    <location>
        <begin position="217"/>
        <end position="232"/>
    </location>
</feature>
<dbReference type="Pfam" id="PF23232">
    <property type="entry name" value="AAA_lid_13"/>
    <property type="match status" value="1"/>
</dbReference>
<dbReference type="Gene3D" id="3.40.50.300">
    <property type="entry name" value="P-loop containing nucleotide triphosphate hydrolases"/>
    <property type="match status" value="1"/>
</dbReference>
<proteinExistence type="predicted"/>
<feature type="coiled-coil region" evidence="1">
    <location>
        <begin position="275"/>
        <end position="302"/>
    </location>
</feature>
<dbReference type="Pfam" id="PF00004">
    <property type="entry name" value="AAA"/>
    <property type="match status" value="1"/>
</dbReference>
<dbReference type="GO" id="GO:0016887">
    <property type="term" value="F:ATP hydrolysis activity"/>
    <property type="evidence" value="ECO:0007669"/>
    <property type="project" value="InterPro"/>
</dbReference>
<feature type="region of interest" description="Disordered" evidence="2">
    <location>
        <begin position="1"/>
        <end position="40"/>
    </location>
</feature>
<dbReference type="SMART" id="SM00382">
    <property type="entry name" value="AAA"/>
    <property type="match status" value="1"/>
</dbReference>
<dbReference type="InterPro" id="IPR027417">
    <property type="entry name" value="P-loop_NTPase"/>
</dbReference>
<organism evidence="4 5">
    <name type="scientific">Arthrobotrys musiformis</name>
    <dbReference type="NCBI Taxonomy" id="47236"/>
    <lineage>
        <taxon>Eukaryota</taxon>
        <taxon>Fungi</taxon>
        <taxon>Dikarya</taxon>
        <taxon>Ascomycota</taxon>
        <taxon>Pezizomycotina</taxon>
        <taxon>Orbiliomycetes</taxon>
        <taxon>Orbiliales</taxon>
        <taxon>Orbiliaceae</taxon>
        <taxon>Arthrobotrys</taxon>
    </lineage>
</organism>
<dbReference type="GO" id="GO:0005524">
    <property type="term" value="F:ATP binding"/>
    <property type="evidence" value="ECO:0007669"/>
    <property type="project" value="InterPro"/>
</dbReference>
<dbReference type="AlphaFoldDB" id="A0AAV9WS97"/>
<evidence type="ECO:0000256" key="2">
    <source>
        <dbReference type="SAM" id="MobiDB-lite"/>
    </source>
</evidence>
<evidence type="ECO:0000256" key="1">
    <source>
        <dbReference type="SAM" id="Coils"/>
    </source>
</evidence>
<feature type="compositionally biased region" description="Polar residues" evidence="2">
    <location>
        <begin position="95"/>
        <end position="109"/>
    </location>
</feature>
<feature type="region of interest" description="Disordered" evidence="2">
    <location>
        <begin position="162"/>
        <end position="232"/>
    </location>
</feature>
<dbReference type="EMBL" id="JAVHJL010000001">
    <property type="protein sequence ID" value="KAK6512578.1"/>
    <property type="molecule type" value="Genomic_DNA"/>
</dbReference>
<dbReference type="PANTHER" id="PTHR46411">
    <property type="entry name" value="FAMILY ATPASE, PUTATIVE-RELATED"/>
    <property type="match status" value="1"/>
</dbReference>
<evidence type="ECO:0000259" key="3">
    <source>
        <dbReference type="SMART" id="SM00382"/>
    </source>
</evidence>
<gene>
    <name evidence="4" type="ORF">TWF481_001462</name>
</gene>
<feature type="domain" description="AAA+ ATPase" evidence="3">
    <location>
        <begin position="762"/>
        <end position="889"/>
    </location>
</feature>
<dbReference type="InterPro" id="IPR056599">
    <property type="entry name" value="AAA_lid_fung"/>
</dbReference>
<comment type="caution">
    <text evidence="4">The sequence shown here is derived from an EMBL/GenBank/DDBJ whole genome shotgun (WGS) entry which is preliminary data.</text>
</comment>
<feature type="compositionally biased region" description="Polar residues" evidence="2">
    <location>
        <begin position="1"/>
        <end position="10"/>
    </location>
</feature>
<dbReference type="SUPFAM" id="SSF52540">
    <property type="entry name" value="P-loop containing nucleoside triphosphate hydrolases"/>
    <property type="match status" value="1"/>
</dbReference>
<reference evidence="4 5" key="1">
    <citation type="submission" date="2023-08" db="EMBL/GenBank/DDBJ databases">
        <authorList>
            <person name="Palmer J.M."/>
        </authorList>
    </citation>
    <scope>NUCLEOTIDE SEQUENCE [LARGE SCALE GENOMIC DNA]</scope>
    <source>
        <strain evidence="4 5">TWF481</strain>
    </source>
</reference>
<evidence type="ECO:0000313" key="5">
    <source>
        <dbReference type="Proteomes" id="UP001370758"/>
    </source>
</evidence>
<accession>A0AAV9WS97</accession>
<feature type="region of interest" description="Disordered" evidence="2">
    <location>
        <begin position="95"/>
        <end position="126"/>
    </location>
</feature>
<dbReference type="InterPro" id="IPR003593">
    <property type="entry name" value="AAA+_ATPase"/>
</dbReference>
<name>A0AAV9WS97_9PEZI</name>